<evidence type="ECO:0000313" key="3">
    <source>
        <dbReference type="EMBL" id="GAA4270149.1"/>
    </source>
</evidence>
<dbReference type="SUPFAM" id="SSF48317">
    <property type="entry name" value="Acid phosphatase/Vanadium-dependent haloperoxidase"/>
    <property type="match status" value="1"/>
</dbReference>
<dbReference type="Gene3D" id="1.20.144.10">
    <property type="entry name" value="Phosphatidic acid phosphatase type 2/haloperoxidase"/>
    <property type="match status" value="1"/>
</dbReference>
<evidence type="ECO:0000313" key="4">
    <source>
        <dbReference type="Proteomes" id="UP001500027"/>
    </source>
</evidence>
<dbReference type="Pfam" id="PF01569">
    <property type="entry name" value="PAP2"/>
    <property type="match status" value="1"/>
</dbReference>
<accession>A0ABP8EDM8</accession>
<sequence length="284" mass="31635">MKLKQYLFLVITVLLLSYANCQQLSNNANIDTTNTWQDFKYDVNTTWKSVKHSFTRPLDWKGRDFAKLGGLVVGTIALSAADEGFDDFIVRQKDDFPGVVRDFGWYFGSPQNYFMANAGLYGFGLFTKNKKIRRTSILIISSSVTTGFIQSFTKTAMGRARPGENLGAHEFNFFSSQGAFHSFPSGHTVLSVTMTHAIAKQFENVWVKAGIYTIGAIPPISRLVDGAHWLTDVAFSAALSIIVVDSIDKFLFKQEAYGIQNPKSNKITWNLSFSGNRIGVKGSF</sequence>
<gene>
    <name evidence="3" type="ORF">GCM10022257_22500</name>
</gene>
<name>A0ABP8EDM8_9FLAO</name>
<reference evidence="4" key="1">
    <citation type="journal article" date="2019" name="Int. J. Syst. Evol. Microbiol.">
        <title>The Global Catalogue of Microorganisms (GCM) 10K type strain sequencing project: providing services to taxonomists for standard genome sequencing and annotation.</title>
        <authorList>
            <consortium name="The Broad Institute Genomics Platform"/>
            <consortium name="The Broad Institute Genome Sequencing Center for Infectious Disease"/>
            <person name="Wu L."/>
            <person name="Ma J."/>
        </authorList>
    </citation>
    <scope>NUCLEOTIDE SEQUENCE [LARGE SCALE GENOMIC DNA]</scope>
    <source>
        <strain evidence="4">JCM 17452</strain>
    </source>
</reference>
<organism evidence="3 4">
    <name type="scientific">Hyunsoonleella aestuarii</name>
    <dbReference type="NCBI Taxonomy" id="912802"/>
    <lineage>
        <taxon>Bacteria</taxon>
        <taxon>Pseudomonadati</taxon>
        <taxon>Bacteroidota</taxon>
        <taxon>Flavobacteriia</taxon>
        <taxon>Flavobacteriales</taxon>
        <taxon>Flavobacteriaceae</taxon>
    </lineage>
</organism>
<comment type="caution">
    <text evidence="3">The sequence shown here is derived from an EMBL/GenBank/DDBJ whole genome shotgun (WGS) entry which is preliminary data.</text>
</comment>
<dbReference type="Proteomes" id="UP001500027">
    <property type="component" value="Unassembled WGS sequence"/>
</dbReference>
<feature type="signal peptide" evidence="1">
    <location>
        <begin position="1"/>
        <end position="19"/>
    </location>
</feature>
<dbReference type="InterPro" id="IPR036938">
    <property type="entry name" value="PAP2/HPO_sf"/>
</dbReference>
<keyword evidence="1" id="KW-0732">Signal</keyword>
<dbReference type="InterPro" id="IPR000326">
    <property type="entry name" value="PAP2/HPO"/>
</dbReference>
<evidence type="ECO:0000256" key="1">
    <source>
        <dbReference type="SAM" id="SignalP"/>
    </source>
</evidence>
<keyword evidence="4" id="KW-1185">Reference proteome</keyword>
<dbReference type="EMBL" id="BAABAV010000002">
    <property type="protein sequence ID" value="GAA4270149.1"/>
    <property type="molecule type" value="Genomic_DNA"/>
</dbReference>
<feature type="domain" description="Phosphatidic acid phosphatase type 2/haloperoxidase" evidence="2">
    <location>
        <begin position="140"/>
        <end position="244"/>
    </location>
</feature>
<proteinExistence type="predicted"/>
<evidence type="ECO:0000259" key="2">
    <source>
        <dbReference type="Pfam" id="PF01569"/>
    </source>
</evidence>
<dbReference type="RefSeq" id="WP_139002525.1">
    <property type="nucleotide sequence ID" value="NZ_BAABAV010000002.1"/>
</dbReference>
<protein>
    <recommendedName>
        <fullName evidence="2">Phosphatidic acid phosphatase type 2/haloperoxidase domain-containing protein</fullName>
    </recommendedName>
</protein>
<feature type="chain" id="PRO_5047284538" description="Phosphatidic acid phosphatase type 2/haloperoxidase domain-containing protein" evidence="1">
    <location>
        <begin position="20"/>
        <end position="284"/>
    </location>
</feature>